<dbReference type="AlphaFoldDB" id="A0A4U8VSU7"/>
<dbReference type="InterPro" id="IPR050485">
    <property type="entry name" value="Proline_metab_enzyme"/>
</dbReference>
<dbReference type="GO" id="GO:0009898">
    <property type="term" value="C:cytoplasmic side of plasma membrane"/>
    <property type="evidence" value="ECO:0007669"/>
    <property type="project" value="TreeGrafter"/>
</dbReference>
<accession>A0A4U8VSU7</accession>
<evidence type="ECO:0000313" key="5">
    <source>
        <dbReference type="Proteomes" id="UP000290439"/>
    </source>
</evidence>
<dbReference type="RefSeq" id="WP_130915501.1">
    <property type="nucleotide sequence ID" value="NZ_JADLPY010000002.1"/>
</dbReference>
<gene>
    <name evidence="4" type="primary">aldA_1</name>
    <name evidence="4" type="ORF">NCTC10797_00041</name>
</gene>
<dbReference type="Pfam" id="PF00171">
    <property type="entry name" value="Aldedh"/>
    <property type="match status" value="1"/>
</dbReference>
<reference evidence="4 5" key="1">
    <citation type="submission" date="2019-02" db="EMBL/GenBank/DDBJ databases">
        <authorList>
            <consortium name="Pathogen Informatics"/>
        </authorList>
    </citation>
    <scope>NUCLEOTIDE SEQUENCE [LARGE SCALE GENOMIC DNA]</scope>
    <source>
        <strain evidence="4 5">3012STDY6756504</strain>
    </source>
</reference>
<keyword evidence="1 4" id="KW-0560">Oxidoreductase</keyword>
<dbReference type="PANTHER" id="PTHR42862">
    <property type="entry name" value="DELTA-1-PYRROLINE-5-CARBOXYLATE DEHYDROGENASE 1, ISOFORM A-RELATED"/>
    <property type="match status" value="1"/>
</dbReference>
<evidence type="ECO:0000313" key="4">
    <source>
        <dbReference type="EMBL" id="VFA96292.1"/>
    </source>
</evidence>
<dbReference type="InterPro" id="IPR016161">
    <property type="entry name" value="Ald_DH/histidinol_DH"/>
</dbReference>
<keyword evidence="2" id="KW-0520">NAD</keyword>
<dbReference type="GO" id="GO:0008911">
    <property type="term" value="F:lactaldehyde dehydrogenase (NAD+) activity"/>
    <property type="evidence" value="ECO:0007669"/>
    <property type="project" value="UniProtKB-EC"/>
</dbReference>
<evidence type="ECO:0000259" key="3">
    <source>
        <dbReference type="Pfam" id="PF00171"/>
    </source>
</evidence>
<feature type="domain" description="Aldehyde dehydrogenase" evidence="3">
    <location>
        <begin position="26"/>
        <end position="365"/>
    </location>
</feature>
<sequence>MDAPVPLSTAPHARMTQLAEAVRARRPELTTALLEVETHATAVTELDWVLEALTPRPATGWLSQRRGIGTVFAATPATLPLYSTLLFALAPALAGNRVVARPASSSRGCARLLYELATEAGLAVELVDQPWAEFAASAVDHADGMVYCGSAEHATRLDQVLPDRVRLICQGPGVCAAVITDTADIHAAAESVIATRIFNSSQDCMATERVYVHHTVYPEFIDALVTAAGRVRIGANTDPATQLGPMLLTGLTDRWLTDLTSHGTVLREPEYHEQVVGLAIVEAAADASIVLEEKYCPILPVVSYRTDGDLAEMLALGDYALGMTVFGAGLPVFGTLDFGHVAVNSTLYEHEDAWSAFGGHRRTTVVRGPGRRRTGPVLVPYALTDPL</sequence>
<dbReference type="GO" id="GO:0010133">
    <property type="term" value="P:L-proline catabolic process to L-glutamate"/>
    <property type="evidence" value="ECO:0007669"/>
    <property type="project" value="TreeGrafter"/>
</dbReference>
<dbReference type="SUPFAM" id="SSF53720">
    <property type="entry name" value="ALDH-like"/>
    <property type="match status" value="1"/>
</dbReference>
<proteinExistence type="predicted"/>
<dbReference type="Gene3D" id="3.40.309.10">
    <property type="entry name" value="Aldehyde Dehydrogenase, Chain A, domain 2"/>
    <property type="match status" value="1"/>
</dbReference>
<dbReference type="Gene3D" id="3.40.605.10">
    <property type="entry name" value="Aldehyde Dehydrogenase, Chain A, domain 1"/>
    <property type="match status" value="1"/>
</dbReference>
<evidence type="ECO:0000256" key="1">
    <source>
        <dbReference type="ARBA" id="ARBA00023002"/>
    </source>
</evidence>
<dbReference type="InterPro" id="IPR016163">
    <property type="entry name" value="Ald_DH_C"/>
</dbReference>
<evidence type="ECO:0000256" key="2">
    <source>
        <dbReference type="ARBA" id="ARBA00023027"/>
    </source>
</evidence>
<dbReference type="InterPro" id="IPR015590">
    <property type="entry name" value="Aldehyde_DH_dom"/>
</dbReference>
<organism evidence="4 5">
    <name type="scientific">Nocardia cyriacigeorgica</name>
    <dbReference type="NCBI Taxonomy" id="135487"/>
    <lineage>
        <taxon>Bacteria</taxon>
        <taxon>Bacillati</taxon>
        <taxon>Actinomycetota</taxon>
        <taxon>Actinomycetes</taxon>
        <taxon>Mycobacteriales</taxon>
        <taxon>Nocardiaceae</taxon>
        <taxon>Nocardia</taxon>
    </lineage>
</organism>
<protein>
    <submittedName>
        <fullName evidence="4">Lactaldehyde dehydrogenase</fullName>
        <ecNumber evidence="4">1.2.1.22</ecNumber>
    </submittedName>
</protein>
<dbReference type="GO" id="GO:0003842">
    <property type="term" value="F:L-glutamate gamma-semialdehyde dehydrogenase activity"/>
    <property type="evidence" value="ECO:0007669"/>
    <property type="project" value="TreeGrafter"/>
</dbReference>
<dbReference type="EMBL" id="LR215973">
    <property type="protein sequence ID" value="VFA96292.1"/>
    <property type="molecule type" value="Genomic_DNA"/>
</dbReference>
<dbReference type="InterPro" id="IPR016162">
    <property type="entry name" value="Ald_DH_N"/>
</dbReference>
<dbReference type="Proteomes" id="UP000290439">
    <property type="component" value="Chromosome"/>
</dbReference>
<dbReference type="PANTHER" id="PTHR42862:SF1">
    <property type="entry name" value="DELTA-1-PYRROLINE-5-CARBOXYLATE DEHYDROGENASE 2, ISOFORM A-RELATED"/>
    <property type="match status" value="1"/>
</dbReference>
<name>A0A4U8VSU7_9NOCA</name>
<dbReference type="EC" id="1.2.1.22" evidence="4"/>